<sequence>MHDGQKALGRSIGNFLSKSDGPVMIAAPGQSFEYVWIIDSWEDQSIDPISPEFVIDNLAFHMQACRPKQPSQFFSVRVVLVEQPPSTKTFAFTTELINMDQSKSVSKRLSKAYSKINAYETFTFISARKITEKDGFLRDGALTIVFKYSPNSLRQKGVVHSPTGMRGSHSIQTLHNTTQNGLLSSNSISNNSNFNNLNQNDYSNNNNNSSSNNNNDSNNINNNNKNDVVVRSTKKSSSMIFTPIEKPIIPPTTQYSGLKNQGATCYMNSILQVLYHIPSFRKIVYSIPIKEVDDYAKYVPLNLQSLFWKMQFTKSSCSTVDLTRSFGWSHSDTTKQHDVVEFERELLQNLENKIDDPQLSGQMSYLFTGKMRTFIKCKNVDFIHTVDEDFDNLALIVRGCKSLEESLQKEISIQELVGDDRYKCEEFGLQDAIMGSEFLSFPPILMIQLRRFERDLENNRNIKINDRFEYPMEIDLAPFVSKSSDHTKNNVYVLSAVIVHSGSIVSGHYYAYIRPSFDVHEIHDSSPHSSSDESLNNSPNSSNTELSSESVNKTKKKEQKNKWYKFDDTVVTPVDDEDVLSKNFGGVSSQNSPAEKSFSAYMLMYVRKEDIPSIYEPITDESVPLHIREWTTANDERKKIEVPLDYIDIRLNSENSIRINAMKWTTGFDNRATAIVIRLSSDEKVHTLYEKAAEFLKLPISEIRLWQCGPYSIPDMPLADTDSMLSEKLSKSSSIFVQRKTPDEKVEIEADERVLFLKFFFTGCESSKINQTTIQYIGAKIVNDEDYVESVFCYVNKLVQLPESTPLLVFQETTLHTAQLIDDPQNTKVSEVGTLLIFQISPGIESPEPSFEMIPPIHTNKSGFFNPTNLKIVSYYDLNPDLAPATVDQYMDHKLRTLEAVMFDYNDAQNAVAIIRFPSNLSWPALKRLISIAVHRDYDPETDSMRIYKRDTTTGGPSKYPISVRFAPSMRVALSGSAPTKGERSHLYFNILQGIPESMLTSMANYNVQYSENAFTVSCAAKLLILKKSTLRQVAYEMQNRGMMPQSDSIRVLKIKGNRIITELDIDSVVTNYDATFRFEMIPIEQRIFDENEHTMLAVSHGYIDSHDIPHFMTDPFIFMCNKTDTVFDIRDDLNEWAEVPKEHRDLSVFMKLKGETNIAPLKNDELISEIVAKGFQLLIWEPRLENMKAGKARVTFVDHPPPREKEKPVKIYT</sequence>
<dbReference type="Pfam" id="PF00443">
    <property type="entry name" value="UCH"/>
    <property type="match status" value="1"/>
</dbReference>
<dbReference type="PROSITE" id="PS00973">
    <property type="entry name" value="USP_2"/>
    <property type="match status" value="1"/>
</dbReference>
<dbReference type="PROSITE" id="PS00972">
    <property type="entry name" value="USP_1"/>
    <property type="match status" value="1"/>
</dbReference>
<feature type="region of interest" description="Disordered" evidence="1">
    <location>
        <begin position="180"/>
        <end position="225"/>
    </location>
</feature>
<dbReference type="OrthoDB" id="289038at2759"/>
<dbReference type="InterPro" id="IPR050164">
    <property type="entry name" value="Peptidase_C19"/>
</dbReference>
<evidence type="ECO:0000313" key="4">
    <source>
        <dbReference type="Proteomes" id="UP000179807"/>
    </source>
</evidence>
<dbReference type="InterPro" id="IPR001394">
    <property type="entry name" value="Peptidase_C19_UCH"/>
</dbReference>
<dbReference type="InterPro" id="IPR018200">
    <property type="entry name" value="USP_CS"/>
</dbReference>
<evidence type="ECO:0000259" key="2">
    <source>
        <dbReference type="PROSITE" id="PS50235"/>
    </source>
</evidence>
<dbReference type="GO" id="GO:0005829">
    <property type="term" value="C:cytosol"/>
    <property type="evidence" value="ECO:0007669"/>
    <property type="project" value="TreeGrafter"/>
</dbReference>
<dbReference type="VEuPathDB" id="TrichDB:TRFO_25575"/>
<protein>
    <submittedName>
        <fullName evidence="3">Clan CA, family C19, ubiquitin hydrolase-like cysteine peptidase</fullName>
    </submittedName>
</protein>
<dbReference type="AlphaFoldDB" id="A0A1J4K9K5"/>
<keyword evidence="4" id="KW-1185">Reference proteome</keyword>
<organism evidence="3 4">
    <name type="scientific">Tritrichomonas foetus</name>
    <dbReference type="NCBI Taxonomy" id="1144522"/>
    <lineage>
        <taxon>Eukaryota</taxon>
        <taxon>Metamonada</taxon>
        <taxon>Parabasalia</taxon>
        <taxon>Tritrichomonadida</taxon>
        <taxon>Tritrichomonadidae</taxon>
        <taxon>Tritrichomonas</taxon>
    </lineage>
</organism>
<dbReference type="PANTHER" id="PTHR24006">
    <property type="entry name" value="UBIQUITIN CARBOXYL-TERMINAL HYDROLASE"/>
    <property type="match status" value="1"/>
</dbReference>
<comment type="caution">
    <text evidence="3">The sequence shown here is derived from an EMBL/GenBank/DDBJ whole genome shotgun (WGS) entry which is preliminary data.</text>
</comment>
<gene>
    <name evidence="3" type="ORF">TRFO_25575</name>
</gene>
<dbReference type="Gene3D" id="3.90.70.10">
    <property type="entry name" value="Cysteine proteinases"/>
    <property type="match status" value="1"/>
</dbReference>
<dbReference type="PROSITE" id="PS50235">
    <property type="entry name" value="USP_3"/>
    <property type="match status" value="1"/>
</dbReference>
<dbReference type="GO" id="GO:0004843">
    <property type="term" value="F:cysteine-type deubiquitinase activity"/>
    <property type="evidence" value="ECO:0007669"/>
    <property type="project" value="InterPro"/>
</dbReference>
<dbReference type="InterPro" id="IPR038765">
    <property type="entry name" value="Papain-like_cys_pep_sf"/>
</dbReference>
<dbReference type="GO" id="GO:0016579">
    <property type="term" value="P:protein deubiquitination"/>
    <property type="evidence" value="ECO:0007669"/>
    <property type="project" value="InterPro"/>
</dbReference>
<dbReference type="GeneID" id="94839153"/>
<dbReference type="InterPro" id="IPR002083">
    <property type="entry name" value="MATH/TRAF_dom"/>
</dbReference>
<name>A0A1J4K9K5_9EUKA</name>
<feature type="compositionally biased region" description="Low complexity" evidence="1">
    <location>
        <begin position="527"/>
        <end position="550"/>
    </location>
</feature>
<reference evidence="3" key="1">
    <citation type="submission" date="2016-10" db="EMBL/GenBank/DDBJ databases">
        <authorList>
            <person name="Benchimol M."/>
            <person name="Almeida L.G."/>
            <person name="Vasconcelos A.T."/>
            <person name="Perreira-Neves A."/>
            <person name="Rosa I.A."/>
            <person name="Tasca T."/>
            <person name="Bogo M.R."/>
            <person name="de Souza W."/>
        </authorList>
    </citation>
    <scope>NUCLEOTIDE SEQUENCE [LARGE SCALE GENOMIC DNA]</scope>
    <source>
        <strain evidence="3">K</strain>
    </source>
</reference>
<dbReference type="RefSeq" id="XP_068359454.1">
    <property type="nucleotide sequence ID" value="XM_068504449.1"/>
</dbReference>
<dbReference type="EMBL" id="MLAK01000728">
    <property type="protein sequence ID" value="OHT06318.1"/>
    <property type="molecule type" value="Genomic_DNA"/>
</dbReference>
<evidence type="ECO:0000313" key="3">
    <source>
        <dbReference type="EMBL" id="OHT06318.1"/>
    </source>
</evidence>
<evidence type="ECO:0000256" key="1">
    <source>
        <dbReference type="SAM" id="MobiDB-lite"/>
    </source>
</evidence>
<dbReference type="SUPFAM" id="SSF49599">
    <property type="entry name" value="TRAF domain-like"/>
    <property type="match status" value="1"/>
</dbReference>
<feature type="domain" description="USP" evidence="2">
    <location>
        <begin position="256"/>
        <end position="608"/>
    </location>
</feature>
<dbReference type="Proteomes" id="UP000179807">
    <property type="component" value="Unassembled WGS sequence"/>
</dbReference>
<dbReference type="PANTHER" id="PTHR24006:SF644">
    <property type="entry name" value="UBIQUITIN CARBOXYL-TERMINAL HYDROLASE 7"/>
    <property type="match status" value="1"/>
</dbReference>
<feature type="region of interest" description="Disordered" evidence="1">
    <location>
        <begin position="523"/>
        <end position="558"/>
    </location>
</feature>
<proteinExistence type="predicted"/>
<dbReference type="InterPro" id="IPR028889">
    <property type="entry name" value="USP"/>
</dbReference>
<dbReference type="GO" id="GO:0031647">
    <property type="term" value="P:regulation of protein stability"/>
    <property type="evidence" value="ECO:0007669"/>
    <property type="project" value="TreeGrafter"/>
</dbReference>
<dbReference type="GO" id="GO:0005634">
    <property type="term" value="C:nucleus"/>
    <property type="evidence" value="ECO:0007669"/>
    <property type="project" value="TreeGrafter"/>
</dbReference>
<dbReference type="CDD" id="cd00121">
    <property type="entry name" value="MATH"/>
    <property type="match status" value="1"/>
</dbReference>
<accession>A0A1J4K9K5</accession>
<dbReference type="Gene3D" id="3.10.20.90">
    <property type="entry name" value="Phosphatidylinositol 3-kinase Catalytic Subunit, Chain A, domain 1"/>
    <property type="match status" value="1"/>
</dbReference>
<feature type="compositionally biased region" description="Low complexity" evidence="1">
    <location>
        <begin position="184"/>
        <end position="225"/>
    </location>
</feature>
<dbReference type="SUPFAM" id="SSF54001">
    <property type="entry name" value="Cysteine proteinases"/>
    <property type="match status" value="1"/>
</dbReference>